<organismHost>
    <name type="scientific">Spodoptera frugiperda</name>
    <name type="common">Fall armyworm</name>
    <dbReference type="NCBI Taxonomy" id="7108"/>
</organismHost>
<protein>
    <submittedName>
        <fullName evidence="1">27.5 kDa</fullName>
    </submittedName>
</protein>
<dbReference type="Proteomes" id="UP000008030">
    <property type="component" value="Segment"/>
</dbReference>
<keyword evidence="2" id="KW-1185">Reference proteome</keyword>
<dbReference type="RefSeq" id="YP_762388.1">
    <property type="nucleotide sequence ID" value="NC_008361.1"/>
</dbReference>
<evidence type="ECO:0000313" key="2">
    <source>
        <dbReference type="Proteomes" id="UP000008030"/>
    </source>
</evidence>
<dbReference type="OrthoDB" id="31661at10239"/>
<name>Q0E568_SFAVA</name>
<organism evidence="1 2">
    <name type="scientific">Spodoptera frugiperda ascovirus 1a</name>
    <name type="common">SfAV-1a</name>
    <dbReference type="NCBI Taxonomy" id="113370"/>
    <lineage>
        <taxon>Viruses</taxon>
        <taxon>Varidnaviria</taxon>
        <taxon>Bamfordvirae</taxon>
        <taxon>Nucleocytoviricota</taxon>
        <taxon>Megaviricetes</taxon>
        <taxon>Pimascovirales</taxon>
        <taxon>Pimascovirales incertae sedis</taxon>
        <taxon>Ascoviridae</taxon>
        <taxon>Ascovirus</taxon>
        <taxon>Ascovirus sfav1a</taxon>
    </lineage>
</organism>
<sequence>MSLHSSKRPNMFRQSTAVEFFENRIGSDKFTDDIQHLIENERPDDDDYLIATFVEYGTLCRPAGWTVPSELGKRLIEGYQTSVQFYELLHDLRYNTSLDEFRDQSYELMNHFESLTPNTVPTWEATSPQTSPLQWWKRYRLSGVEEDKAHLAVVFSDSRVCHLNAVLDPSYVIDTGNVRDLYNLAIIRDTYVPSFDYERACRMFYSKCTHGTSVERRTSETIDIGSGDVLLQSLIVTS</sequence>
<dbReference type="KEGG" id="vg:4306154"/>
<dbReference type="EMBL" id="AM398843">
    <property type="protein sequence ID" value="CAL44633.1"/>
    <property type="molecule type" value="Genomic_DNA"/>
</dbReference>
<dbReference type="GeneID" id="4306154"/>
<reference evidence="1 2" key="1">
    <citation type="journal article" date="2006" name="J. Virol.">
        <title>Genomic sequence of Spodoptera frugiperda Ascovirus 1a, an enveloped, double-stranded DNA insect virus that manipulates apoptosis for viral reproduction.</title>
        <authorList>
            <person name="Bideshi D.K."/>
            <person name="Demattei M.V."/>
            <person name="Rouleux-Bonnin F."/>
            <person name="Stasiak K."/>
            <person name="Tan Y."/>
            <person name="Bigot S."/>
            <person name="Bigot Y."/>
            <person name="Federici B.A."/>
        </authorList>
    </citation>
    <scope>NUCLEOTIDE SEQUENCE [LARGE SCALE GENOMIC DNA]</scope>
    <source>
        <strain evidence="2">SvAV-1a</strain>
    </source>
</reference>
<proteinExistence type="predicted"/>
<accession>Q0E568</accession>
<gene>
    <name evidence="1" type="primary">ORF033</name>
</gene>
<evidence type="ECO:0000313" key="1">
    <source>
        <dbReference type="EMBL" id="CAL44633.1"/>
    </source>
</evidence>